<dbReference type="Pfam" id="PF13041">
    <property type="entry name" value="PPR_2"/>
    <property type="match status" value="5"/>
</dbReference>
<feature type="repeat" description="PPR" evidence="8">
    <location>
        <begin position="1385"/>
        <end position="1419"/>
    </location>
</feature>
<dbReference type="PROSITE" id="PS50005">
    <property type="entry name" value="TPR"/>
    <property type="match status" value="1"/>
</dbReference>
<feature type="compositionally biased region" description="Polar residues" evidence="11">
    <location>
        <begin position="1815"/>
        <end position="1833"/>
    </location>
</feature>
<dbReference type="Gramene" id="OMO60737">
    <property type="protein sequence ID" value="OMO60737"/>
    <property type="gene ID" value="CCACVL1_23913"/>
</dbReference>
<feature type="compositionally biased region" description="Basic and acidic residues" evidence="11">
    <location>
        <begin position="416"/>
        <end position="436"/>
    </location>
</feature>
<feature type="compositionally biased region" description="Basic and acidic residues" evidence="11">
    <location>
        <begin position="529"/>
        <end position="556"/>
    </location>
</feature>
<gene>
    <name evidence="13" type="ORF">CCACVL1_23913</name>
</gene>
<dbReference type="Gene3D" id="4.10.1000.10">
    <property type="entry name" value="Zinc finger, CCCH-type"/>
    <property type="match status" value="1"/>
</dbReference>
<feature type="compositionally biased region" description="Basic and acidic residues" evidence="11">
    <location>
        <begin position="1535"/>
        <end position="1545"/>
    </location>
</feature>
<feature type="region of interest" description="Disordered" evidence="11">
    <location>
        <begin position="1807"/>
        <end position="1843"/>
    </location>
</feature>
<feature type="repeat" description="PPR" evidence="8">
    <location>
        <begin position="930"/>
        <end position="964"/>
    </location>
</feature>
<feature type="compositionally biased region" description="Low complexity" evidence="11">
    <location>
        <begin position="1"/>
        <end position="14"/>
    </location>
</feature>
<dbReference type="GO" id="GO:0007005">
    <property type="term" value="P:mitochondrion organization"/>
    <property type="evidence" value="ECO:0007669"/>
    <property type="project" value="TreeGrafter"/>
</dbReference>
<feature type="domain" description="C3H1-type" evidence="12">
    <location>
        <begin position="134"/>
        <end position="161"/>
    </location>
</feature>
<evidence type="ECO:0000256" key="4">
    <source>
        <dbReference type="ARBA" id="ARBA00022771"/>
    </source>
</evidence>
<evidence type="ECO:0000256" key="10">
    <source>
        <dbReference type="SAM" id="Coils"/>
    </source>
</evidence>
<feature type="repeat" description="PPR" evidence="8">
    <location>
        <begin position="1315"/>
        <end position="1349"/>
    </location>
</feature>
<protein>
    <submittedName>
        <fullName evidence="13">Zinc finger, CCCH-type</fullName>
    </submittedName>
</protein>
<dbReference type="GO" id="GO:0003677">
    <property type="term" value="F:DNA binding"/>
    <property type="evidence" value="ECO:0007669"/>
    <property type="project" value="UniProtKB-KW"/>
</dbReference>
<proteinExistence type="inferred from homology"/>
<dbReference type="InterPro" id="IPR051114">
    <property type="entry name" value="Mito_RNA_Proc_CCM1"/>
</dbReference>
<dbReference type="SUPFAM" id="SSF90229">
    <property type="entry name" value="CCCH zinc finger"/>
    <property type="match status" value="1"/>
</dbReference>
<feature type="region of interest" description="Disordered" evidence="11">
    <location>
        <begin position="414"/>
        <end position="498"/>
    </location>
</feature>
<keyword evidence="3" id="KW-0677">Repeat</keyword>
<keyword evidence="14" id="KW-1185">Reference proteome</keyword>
<dbReference type="Gene3D" id="1.25.40.10">
    <property type="entry name" value="Tetratricopeptide repeat domain"/>
    <property type="match status" value="7"/>
</dbReference>
<keyword evidence="4 9" id="KW-0863">Zinc-finger</keyword>
<feature type="region of interest" description="Disordered" evidence="11">
    <location>
        <begin position="1563"/>
        <end position="1583"/>
    </location>
</feature>
<feature type="repeat" description="PPR" evidence="8">
    <location>
        <begin position="1175"/>
        <end position="1209"/>
    </location>
</feature>
<reference evidence="13 14" key="1">
    <citation type="submission" date="2013-09" db="EMBL/GenBank/DDBJ databases">
        <title>Corchorus capsularis genome sequencing.</title>
        <authorList>
            <person name="Alam M."/>
            <person name="Haque M.S."/>
            <person name="Islam M.S."/>
            <person name="Emdad E.M."/>
            <person name="Islam M.M."/>
            <person name="Ahmed B."/>
            <person name="Halim A."/>
            <person name="Hossen Q.M.M."/>
            <person name="Hossain M.Z."/>
            <person name="Ahmed R."/>
            <person name="Khan M.M."/>
            <person name="Islam R."/>
            <person name="Rashid M.M."/>
            <person name="Khan S.A."/>
            <person name="Rahman M.S."/>
            <person name="Alam M."/>
        </authorList>
    </citation>
    <scope>NUCLEOTIDE SEQUENCE [LARGE SCALE GENOMIC DNA]</scope>
    <source>
        <strain evidence="14">cv. CVL-1</strain>
        <tissue evidence="13">Whole seedling</tissue>
    </source>
</reference>
<feature type="repeat" description="PPR" evidence="8">
    <location>
        <begin position="1000"/>
        <end position="1034"/>
    </location>
</feature>
<evidence type="ECO:0000256" key="8">
    <source>
        <dbReference type="PROSITE-ProRule" id="PRU00708"/>
    </source>
</evidence>
<feature type="repeat" description="PPR" evidence="8">
    <location>
        <begin position="1070"/>
        <end position="1104"/>
    </location>
</feature>
<dbReference type="Pfam" id="PF01535">
    <property type="entry name" value="PPR"/>
    <property type="match status" value="2"/>
</dbReference>
<feature type="repeat" description="PPR" evidence="8">
    <location>
        <begin position="1280"/>
        <end position="1314"/>
    </location>
</feature>
<dbReference type="SMART" id="SM00028">
    <property type="entry name" value="TPR"/>
    <property type="match status" value="4"/>
</dbReference>
<comment type="similarity">
    <text evidence="1">Belongs to the PPR family. P subfamily.</text>
</comment>
<feature type="region of interest" description="Disordered" evidence="11">
    <location>
        <begin position="529"/>
        <end position="651"/>
    </location>
</feature>
<feature type="repeat" description="PPR" evidence="8">
    <location>
        <begin position="1350"/>
        <end position="1384"/>
    </location>
</feature>
<dbReference type="GO" id="GO:0008270">
    <property type="term" value="F:zinc ion binding"/>
    <property type="evidence" value="ECO:0007669"/>
    <property type="project" value="UniProtKB-KW"/>
</dbReference>
<dbReference type="FunFam" id="4.10.1000.10:FF:000021">
    <property type="entry name" value="Zinc finger CCCH domain-containing protein 17"/>
    <property type="match status" value="1"/>
</dbReference>
<evidence type="ECO:0000259" key="12">
    <source>
        <dbReference type="PROSITE" id="PS50103"/>
    </source>
</evidence>
<evidence type="ECO:0000256" key="5">
    <source>
        <dbReference type="ARBA" id="ARBA00022833"/>
    </source>
</evidence>
<feature type="repeat" description="PPR" evidence="8">
    <location>
        <begin position="1210"/>
        <end position="1244"/>
    </location>
</feature>
<dbReference type="GO" id="GO:0006396">
    <property type="term" value="P:RNA processing"/>
    <property type="evidence" value="ECO:0007669"/>
    <property type="project" value="TreeGrafter"/>
</dbReference>
<sequence length="2295" mass="257676">MVVPTQQQQTQQQQPKQGAVAVGSTKTSAEEEALKRNTDCVYFLASPLTCKKGSECEYRHSEYARVNPRDCYYWLNGNCLNPKCGFRHPPLDGLLGTQVAASAGSSMSSSQMAATPTPIPAAHTPYNQGAYNPGKQAVQCVFFQKGNCLKGDRCAFLHGPPANNKAPQPAAAPPAAEQSLKKTFGAFETSQVPKFPPTNNVPKVVAMPREVKATPKVEAVSTRSGVGMERSVPRPPSLEEELPRHRGTTIASVVNGGSVGRSNRLHQAHASDEQGFHAGKDTDEFLRESSPGFDVLVDDELRDSDFYHGEDQYRGTRGHEGRNVNEYDIGRPASYDAMAGVDREVFRDARDYDSFDNMQGHYDWDHPRASSERISLGHSTVERRVYSRADSPDHMESDLRYRLSKGRRVNGLRSVVSHDHALENHEEERHRGSFRDSHHKPSHEGSLGSRLRGRIKLPGRSLGNGADLRSEREIERGRNWGRLSPGKPQTSSHQGRLRDRIKGRVEGDYSIKEGRSVRGPRVRREIMDERNADFEGPKRLSELKVGKNPENKEHQSLGKRKHIEDYQQTEGDVSFEGPMPLSEILKRKRQSGSAASGSGVASVNKEDINQKQSKESLIGGSSDTILKEESKSTIAETEPAAHGESSQLNNEHEIEEGMVTDERMDDHELEGDDQQDGDYYYEQGEEGEYEEGENVDPEEEYVEEEEGEDGDDFEKKLGVISSPSPWVHGKVSSPRCFCLSAVYSTTAESMSLSDFFYMMKFPFGTISNSNPHTFLDDFNRESLCKIIRQDQWDDPKIATLFDSSLAPILVSKILVGLKQEPKLALKFFKWAKTRKGYSHTSQSYSILVHILFDGRMYFDATCILKEFTLWRRGGMLPGCDLFDVLWSTRNAHRYGFGVFDALFGVLVDLGMLEEASQCFSKMKRNRVLPTVRSCNALLHRLSKSGKRGQTRRFFEEMIGAGIAPSVFTYNIVVDCMCKEDELDSARMLFEQMKEIGLTPDIVTYNSLIDGYGKIGLLDEVVSLFEEMKSVACEPDVITYNSLINCFCKFECMPRALEFFREMRISGLKPNVRTYSTLIDAFCKEGMMLLGIKFLLDMRRIGLLPNEFTYTSLIDAHCKTGNMTAALKLANEMLLENIDLNIVTYTTIIDGLCEAGQTKEAEEIFRAMLKAGLTPNVQIYTALAHGYMKVKKMEHALNLLKEMKEKRIKPDLLLYGTIIWGLCIQDKIEETKVVISEMKESGLSTNPVTYTMVMDSYFKAGKTNEALSLLEEMWEMDIEVTVVTFCVLIDGLCKAGLVLEAINYFNRMPEFNVKPNVAVYTVLIDGLCKNNFIEAAKNMFNEMLSKNLVPDKTAYTALIDGNLKHGNFEEALILRNKMNEIGMELDLPAYTSLVWGFFQCGQLQQGRKFLDEMISKHIFPDEILCIGVIRKYHDLGHVDEAIALQNELSKRGLITNPIHCAVPSVQTSKEDANTISHTAYILVVSPALSIEAIKEMVKLKATWTAVGSFIPATSLHDLNTVDSRPSDTDAVDASDALDHHDHDHHDLHDSTAVECMHESYGSSLPIHGVGADDEDRSSLDNSDSSRGAFSILTIEDVSPIESARARFLQIIVDHFINDHVVEVIDNESPADYNAQPGQDKINKRKTRDIQYEGDPRFALPLMYVANLYETLVNDVNMRIASLNGIRDKTIGVALEAAGGLYRRLAKKFPKKGSCTYKRRELATSLETRTRFPELVIQEEKRVRFVVVNGLDIVERPNNVPIEEAEWFKRLTGRNEVAISARDYKFYSPRHKYRRVPSNTVSNISSLSTFSGDSSSPMSTAQGFHSVNESQQQTPSKHHVPPLSHQPQFHPIQQNHQPVHQNQHTAHFPQNHQCGPPSHLTEINHAHQSPAMSQHIACLQPLAGGHVGARLHVMPPSPAKYCDECGAPYLRETSKFCSECGIKSFVNPEEKRRRKTLKFVAMNPALATLSSPSSSFLHFKSLSSSSSASSFLTFSSPKPLRIRASSANPDSFSNPNNHNQPFTQKLQSFAKTTILLGATSLLIGKFSQFPAKAESLPTMTEQKTSIVEEEGEEKQEEKTQEQKQSSPLSEFLQSNTEAIEALKTLLEQKLENGEDEEAATILNRLVSAQPEVIDWKFLLARLYSEMGQTENARKVFEEILQTNPLSFEALFENALLMDRCGEGEGVIKRLEEALEIAQNEKKVKEARDVRLIMAQIQFLQKNVEEALKSYQELAKEDPSDFRPYFCQGMIYSLLDRNDEANKQFAKYRELSPKKFEVEGYLRTSLSRMKVFGADEEN</sequence>
<feature type="compositionally biased region" description="Acidic residues" evidence="11">
    <location>
        <begin position="685"/>
        <end position="712"/>
    </location>
</feature>
<dbReference type="InterPro" id="IPR041686">
    <property type="entry name" value="Znf-CCCH_3"/>
</dbReference>
<dbReference type="PROSITE" id="PS50103">
    <property type="entry name" value="ZF_C3H1"/>
    <property type="match status" value="3"/>
</dbReference>
<feature type="repeat" description="PPR" evidence="8">
    <location>
        <begin position="1140"/>
        <end position="1174"/>
    </location>
</feature>
<dbReference type="SMART" id="SM00356">
    <property type="entry name" value="ZnF_C3H1"/>
    <property type="match status" value="3"/>
</dbReference>
<keyword evidence="2 9" id="KW-0479">Metal-binding</keyword>
<feature type="repeat" description="PPR" evidence="8">
    <location>
        <begin position="965"/>
        <end position="999"/>
    </location>
</feature>
<feature type="repeat" description="PPR" evidence="8">
    <location>
        <begin position="1245"/>
        <end position="1279"/>
    </location>
</feature>
<feature type="region of interest" description="Disordered" evidence="11">
    <location>
        <begin position="1"/>
        <end position="25"/>
    </location>
</feature>
<evidence type="ECO:0000313" key="14">
    <source>
        <dbReference type="Proteomes" id="UP000188268"/>
    </source>
</evidence>
<feature type="zinc finger region" description="C3H1-type" evidence="9">
    <location>
        <begin position="134"/>
        <end position="161"/>
    </location>
</feature>
<keyword evidence="6" id="KW-0238">DNA-binding</keyword>
<feature type="region of interest" description="Disordered" evidence="11">
    <location>
        <begin position="218"/>
        <end position="242"/>
    </location>
</feature>
<dbReference type="InterPro" id="IPR011990">
    <property type="entry name" value="TPR-like_helical_dom_sf"/>
</dbReference>
<keyword evidence="10" id="KW-0175">Coiled coil</keyword>
<dbReference type="PANTHER" id="PTHR47934">
    <property type="entry name" value="PENTATRICOPEPTIDE REPEAT-CONTAINING PROTEIN PET309, MITOCHONDRIAL"/>
    <property type="match status" value="1"/>
</dbReference>
<dbReference type="STRING" id="210143.A0A1R3GRR4"/>
<feature type="region of interest" description="Disordered" evidence="11">
    <location>
        <begin position="2055"/>
        <end position="2089"/>
    </location>
</feature>
<dbReference type="Pfam" id="PF13812">
    <property type="entry name" value="PPR_3"/>
    <property type="match status" value="1"/>
</dbReference>
<feature type="domain" description="C3H1-type" evidence="12">
    <location>
        <begin position="34"/>
        <end position="63"/>
    </location>
</feature>
<feature type="region of interest" description="Disordered" evidence="11">
    <location>
        <begin position="1519"/>
        <end position="1545"/>
    </location>
</feature>
<dbReference type="NCBIfam" id="TIGR00756">
    <property type="entry name" value="PPR"/>
    <property type="match status" value="10"/>
</dbReference>
<dbReference type="GO" id="GO:0005739">
    <property type="term" value="C:mitochondrion"/>
    <property type="evidence" value="ECO:0007669"/>
    <property type="project" value="TreeGrafter"/>
</dbReference>
<feature type="zinc finger region" description="C3H1-type" evidence="9">
    <location>
        <begin position="34"/>
        <end position="63"/>
    </location>
</feature>
<feature type="region of interest" description="Disordered" evidence="11">
    <location>
        <begin position="685"/>
        <end position="714"/>
    </location>
</feature>
<feature type="repeat" description="TPR" evidence="7">
    <location>
        <begin position="2131"/>
        <end position="2164"/>
    </location>
</feature>
<dbReference type="InterPro" id="IPR036855">
    <property type="entry name" value="Znf_CCCH_sf"/>
</dbReference>
<dbReference type="InterPro" id="IPR019734">
    <property type="entry name" value="TPR_rpt"/>
</dbReference>
<dbReference type="GO" id="GO:0003729">
    <property type="term" value="F:mRNA binding"/>
    <property type="evidence" value="ECO:0007669"/>
    <property type="project" value="TreeGrafter"/>
</dbReference>
<evidence type="ECO:0000256" key="11">
    <source>
        <dbReference type="SAM" id="MobiDB-lite"/>
    </source>
</evidence>
<accession>A0A1R3GRR4</accession>
<evidence type="ECO:0000256" key="2">
    <source>
        <dbReference type="ARBA" id="ARBA00022723"/>
    </source>
</evidence>
<dbReference type="Pfam" id="PF12854">
    <property type="entry name" value="PPR_1"/>
    <property type="match status" value="1"/>
</dbReference>
<keyword evidence="7" id="KW-0802">TPR repeat</keyword>
<feature type="compositionally biased region" description="Basic and acidic residues" evidence="11">
    <location>
        <begin position="468"/>
        <end position="478"/>
    </location>
</feature>
<dbReference type="PROSITE" id="PS51375">
    <property type="entry name" value="PPR"/>
    <property type="match status" value="14"/>
</dbReference>
<feature type="repeat" description="PPR" evidence="8">
    <location>
        <begin position="1105"/>
        <end position="1139"/>
    </location>
</feature>
<dbReference type="EMBL" id="AWWV01013652">
    <property type="protein sequence ID" value="OMO60737.1"/>
    <property type="molecule type" value="Genomic_DNA"/>
</dbReference>
<evidence type="ECO:0000313" key="13">
    <source>
        <dbReference type="EMBL" id="OMO60737.1"/>
    </source>
</evidence>
<evidence type="ECO:0000256" key="9">
    <source>
        <dbReference type="PROSITE-ProRule" id="PRU00723"/>
    </source>
</evidence>
<dbReference type="Proteomes" id="UP000188268">
    <property type="component" value="Unassembled WGS sequence"/>
</dbReference>
<feature type="coiled-coil region" evidence="10">
    <location>
        <begin position="2178"/>
        <end position="2234"/>
    </location>
</feature>
<organism evidence="13 14">
    <name type="scientific">Corchorus capsularis</name>
    <name type="common">Jute</name>
    <dbReference type="NCBI Taxonomy" id="210143"/>
    <lineage>
        <taxon>Eukaryota</taxon>
        <taxon>Viridiplantae</taxon>
        <taxon>Streptophyta</taxon>
        <taxon>Embryophyta</taxon>
        <taxon>Tracheophyta</taxon>
        <taxon>Spermatophyta</taxon>
        <taxon>Magnoliopsida</taxon>
        <taxon>eudicotyledons</taxon>
        <taxon>Gunneridae</taxon>
        <taxon>Pentapetalae</taxon>
        <taxon>rosids</taxon>
        <taxon>malvids</taxon>
        <taxon>Malvales</taxon>
        <taxon>Malvaceae</taxon>
        <taxon>Grewioideae</taxon>
        <taxon>Apeibeae</taxon>
        <taxon>Corchorus</taxon>
    </lineage>
</organism>
<comment type="caution">
    <text evidence="13">The sequence shown here is derived from an EMBL/GenBank/DDBJ whole genome shotgun (WGS) entry which is preliminary data.</text>
</comment>
<dbReference type="Pfam" id="PF14608">
    <property type="entry name" value="zf-CCCH_2"/>
    <property type="match status" value="1"/>
</dbReference>
<evidence type="ECO:0000256" key="7">
    <source>
        <dbReference type="PROSITE-ProRule" id="PRU00339"/>
    </source>
</evidence>
<evidence type="ECO:0000256" key="1">
    <source>
        <dbReference type="ARBA" id="ARBA00007626"/>
    </source>
</evidence>
<feature type="repeat" description="PPR" evidence="8">
    <location>
        <begin position="1035"/>
        <end position="1069"/>
    </location>
</feature>
<feature type="compositionally biased region" description="Basic and acidic residues" evidence="11">
    <location>
        <begin position="604"/>
        <end position="614"/>
    </location>
</feature>
<dbReference type="PANTHER" id="PTHR47934:SF6">
    <property type="entry name" value="MITOCHONDRIAL GROUP I INTRON SPLICING FACTOR CCM1-RELATED"/>
    <property type="match status" value="1"/>
</dbReference>
<dbReference type="Pfam" id="PF15663">
    <property type="entry name" value="zf-CCCH_3"/>
    <property type="match status" value="1"/>
</dbReference>
<dbReference type="InterPro" id="IPR002885">
    <property type="entry name" value="PPR_rpt"/>
</dbReference>
<keyword evidence="5 9" id="KW-0862">Zinc</keyword>
<evidence type="ECO:0000256" key="3">
    <source>
        <dbReference type="ARBA" id="ARBA00022737"/>
    </source>
</evidence>
<dbReference type="InterPro" id="IPR000571">
    <property type="entry name" value="Znf_CCCH"/>
</dbReference>
<dbReference type="OrthoDB" id="185373at2759"/>
<evidence type="ECO:0000256" key="6">
    <source>
        <dbReference type="ARBA" id="ARBA00023125"/>
    </source>
</evidence>
<feature type="domain" description="C3H1-type" evidence="12">
    <location>
        <begin position="65"/>
        <end position="91"/>
    </location>
</feature>
<name>A0A1R3GRR4_COCAP</name>
<dbReference type="Pfam" id="PF13174">
    <property type="entry name" value="TPR_6"/>
    <property type="match status" value="2"/>
</dbReference>
<feature type="compositionally biased region" description="Low complexity" evidence="11">
    <location>
        <begin position="591"/>
        <end position="603"/>
    </location>
</feature>
<dbReference type="SUPFAM" id="SSF48452">
    <property type="entry name" value="TPR-like"/>
    <property type="match status" value="2"/>
</dbReference>
<feature type="zinc finger region" description="C3H1-type" evidence="9">
    <location>
        <begin position="65"/>
        <end position="91"/>
    </location>
</feature>